<protein>
    <submittedName>
        <fullName evidence="1">Uncharacterized protein</fullName>
    </submittedName>
</protein>
<sequence length="433" mass="50007">MDNREVLVKLQYNTKYGVQLQSSRVLRNYNLYKYLVLKHIPEQVYIDYSNEDCEMVNLKELLGIATVCNDKTQIESFSNLKQLLSQNTNMQYDLFTLIDNAYNDVLGHKVESDLSFDKYTYFFKQFVELSKSLMCKYAQYAGTDDFPKDMNQLYQKELGNDRYNQLLEWIQEPIVNDININLVLNYIIHNSGLNIPPIVKPVLPTVPLHKEAINRCDFVNDKSELFKVKEKVIITKNQSGFYTFKDLIFNLQTSLVIGKWNTNTMSMDKLSSEDIELCKYYNLKHDETRIQIAVIETTSVSNTVVQSENNISTNDIKTILNMQEKTETNEPEIINTVCTILEHSSVDETNEVNNVELNDNNDKVNITEEIQQPQQETINPYSSVIPICNDKVSRGRKKTNVPINNLQITTAPLTVTNLTNLKTKVQTVRKTAK</sequence>
<name>A0A6C0I5Q6_9ZZZZ</name>
<proteinExistence type="predicted"/>
<dbReference type="EMBL" id="MN740113">
    <property type="protein sequence ID" value="QHT88234.1"/>
    <property type="molecule type" value="Genomic_DNA"/>
</dbReference>
<reference evidence="1" key="1">
    <citation type="journal article" date="2020" name="Nature">
        <title>Giant virus diversity and host interactions through global metagenomics.</title>
        <authorList>
            <person name="Schulz F."/>
            <person name="Roux S."/>
            <person name="Paez-Espino D."/>
            <person name="Jungbluth S."/>
            <person name="Walsh D.A."/>
            <person name="Denef V.J."/>
            <person name="McMahon K.D."/>
            <person name="Konstantinidis K.T."/>
            <person name="Eloe-Fadrosh E.A."/>
            <person name="Kyrpides N.C."/>
            <person name="Woyke T."/>
        </authorList>
    </citation>
    <scope>NUCLEOTIDE SEQUENCE</scope>
    <source>
        <strain evidence="1">GVMAG-M-3300023184-24</strain>
    </source>
</reference>
<organism evidence="1">
    <name type="scientific">viral metagenome</name>
    <dbReference type="NCBI Taxonomy" id="1070528"/>
    <lineage>
        <taxon>unclassified sequences</taxon>
        <taxon>metagenomes</taxon>
        <taxon>organismal metagenomes</taxon>
    </lineage>
</organism>
<accession>A0A6C0I5Q6</accession>
<dbReference type="AlphaFoldDB" id="A0A6C0I5Q6"/>
<evidence type="ECO:0000313" key="1">
    <source>
        <dbReference type="EMBL" id="QHT88234.1"/>
    </source>
</evidence>